<organism evidence="7 8">
    <name type="scientific">Halomonas campaniensis</name>
    <dbReference type="NCBI Taxonomy" id="213554"/>
    <lineage>
        <taxon>Bacteria</taxon>
        <taxon>Pseudomonadati</taxon>
        <taxon>Pseudomonadota</taxon>
        <taxon>Gammaproteobacteria</taxon>
        <taxon>Oceanospirillales</taxon>
        <taxon>Halomonadaceae</taxon>
        <taxon>Halomonas</taxon>
    </lineage>
</organism>
<evidence type="ECO:0000256" key="1">
    <source>
        <dbReference type="ARBA" id="ARBA00004236"/>
    </source>
</evidence>
<feature type="transmembrane region" description="Helical" evidence="4">
    <location>
        <begin position="554"/>
        <end position="574"/>
    </location>
</feature>
<evidence type="ECO:0000259" key="6">
    <source>
        <dbReference type="SMART" id="SM00900"/>
    </source>
</evidence>
<dbReference type="PIRSF" id="PIRSF036354">
    <property type="entry name" value="NosR"/>
    <property type="match status" value="1"/>
</dbReference>
<protein>
    <submittedName>
        <fullName evidence="7">NosR/NirI family nitrous oxide reductase transcriptional regulator</fullName>
    </submittedName>
</protein>
<keyword evidence="5" id="KW-0732">Signal</keyword>
<dbReference type="InterPro" id="IPR011399">
    <property type="entry name" value="NosR"/>
</dbReference>
<keyword evidence="3 4" id="KW-0472">Membrane</keyword>
<evidence type="ECO:0000313" key="8">
    <source>
        <dbReference type="Proteomes" id="UP000553442"/>
    </source>
</evidence>
<dbReference type="AlphaFoldDB" id="A0A7W5K0H9"/>
<feature type="signal peptide" evidence="5">
    <location>
        <begin position="1"/>
        <end position="31"/>
    </location>
</feature>
<evidence type="ECO:0000256" key="3">
    <source>
        <dbReference type="ARBA" id="ARBA00023136"/>
    </source>
</evidence>
<dbReference type="NCBIfam" id="NF046105">
    <property type="entry name" value="TransRegNosR"/>
    <property type="match status" value="1"/>
</dbReference>
<dbReference type="GO" id="GO:0045893">
    <property type="term" value="P:positive regulation of DNA-templated transcription"/>
    <property type="evidence" value="ECO:0007669"/>
    <property type="project" value="InterPro"/>
</dbReference>
<evidence type="ECO:0000313" key="7">
    <source>
        <dbReference type="EMBL" id="MBB3329694.1"/>
    </source>
</evidence>
<dbReference type="EMBL" id="JACHZF010000003">
    <property type="protein sequence ID" value="MBB3329694.1"/>
    <property type="molecule type" value="Genomic_DNA"/>
</dbReference>
<keyword evidence="4" id="KW-1133">Transmembrane helix</keyword>
<feature type="domain" description="FMN-binding" evidence="6">
    <location>
        <begin position="78"/>
        <end position="173"/>
    </location>
</feature>
<reference evidence="7 8" key="1">
    <citation type="submission" date="2020-08" db="EMBL/GenBank/DDBJ databases">
        <title>Genomic Encyclopedia of Archaeal and Bacterial Type Strains, Phase II (KMG-II): from individual species to whole genera.</title>
        <authorList>
            <person name="Goeker M."/>
        </authorList>
    </citation>
    <scope>NUCLEOTIDE SEQUENCE [LARGE SCALE GENOMIC DNA]</scope>
    <source>
        <strain evidence="7 8">5AG</strain>
    </source>
</reference>
<gene>
    <name evidence="7" type="ORF">BDK63_000534</name>
</gene>
<feature type="transmembrane region" description="Helical" evidence="4">
    <location>
        <begin position="414"/>
        <end position="437"/>
    </location>
</feature>
<proteinExistence type="predicted"/>
<sequence>MTTLVRIWWVTLGLLLAVALSMTALSATARAAEWLPMVFPDADAVGEPIEAPPALPVLRDGETVGYVFETNDIAPIPAYSGHPVNMRVGMDLEGRITGVEVLEHSEPIMLVGIPETVLDDFVGQYAGKSVRQKVRVGLSRQQREGYEQVDAVSGATVTVVVMGEGIMRSARRVARELGILVGGGPAEAATVRDELFEEASWEALLEEGAIGHLQLTRGEVDEAFVGTDAEGVDAAPEGRGDETFIDLYVAHLNVPTVGRNLLGERQFEQLMAELGEGEHALAIMADGRYSFKGSGFVRGGIYDRIMIHHGGRTDQFHDADMRRLWGIEAEGAPRLPERDIFILREETRFDPGQAWELELLVRRQVGALDTEFAGFSTEVKVPERFLEIPEPPADALLEEDDAQPLWVSVWEDRVVHIVVLGAGLGVLTFILLFQDWLARRPRLLHTLRYTFLVYTVVFIGWYALAQLSVVNILTFANALFTDFQWSTFLMDPMMFILWSFVAVTLLLWGRGVYCGWLCPFGAMQELISAVALRLKVPQFELPFAVHERLWALKYIILLGLFAVSLQSLGQAEVYAEVEPFKTAVLLKFQREWGFVLYAVLLLVISAFNHKFYCRYVCPLGAGLAIPARIRLFDWLRRHRECGKPCQICAHECHIQAIHPDGRINPNECHYCLDCQITYHDDRKCPPMVVQRKKREKATRLSSKVAESRRIAATEVSADGS</sequence>
<dbReference type="Proteomes" id="UP000553442">
    <property type="component" value="Unassembled WGS sequence"/>
</dbReference>
<evidence type="ECO:0000256" key="2">
    <source>
        <dbReference type="ARBA" id="ARBA00022475"/>
    </source>
</evidence>
<dbReference type="SMART" id="SM00900">
    <property type="entry name" value="FMN_bind"/>
    <property type="match status" value="1"/>
</dbReference>
<feature type="chain" id="PRO_5031329612" evidence="5">
    <location>
        <begin position="32"/>
        <end position="720"/>
    </location>
</feature>
<keyword evidence="4" id="KW-0812">Transmembrane</keyword>
<feature type="transmembrane region" description="Helical" evidence="4">
    <location>
        <begin position="594"/>
        <end position="612"/>
    </location>
</feature>
<keyword evidence="2" id="KW-1003">Cell membrane</keyword>
<dbReference type="SUPFAM" id="SSF54862">
    <property type="entry name" value="4Fe-4S ferredoxins"/>
    <property type="match status" value="1"/>
</dbReference>
<dbReference type="PANTHER" id="PTHR30224">
    <property type="entry name" value="ELECTRON TRANSPORT PROTEIN"/>
    <property type="match status" value="1"/>
</dbReference>
<dbReference type="Pfam" id="PF04205">
    <property type="entry name" value="FMN_bind"/>
    <property type="match status" value="1"/>
</dbReference>
<dbReference type="GO" id="GO:0003677">
    <property type="term" value="F:DNA binding"/>
    <property type="evidence" value="ECO:0007669"/>
    <property type="project" value="InterPro"/>
</dbReference>
<dbReference type="InterPro" id="IPR052378">
    <property type="entry name" value="NosR_regulator"/>
</dbReference>
<dbReference type="PANTHER" id="PTHR30224:SF4">
    <property type="entry name" value="ELECTRON TRANSPORT PROTEIN YCCM-RELATED"/>
    <property type="match status" value="1"/>
</dbReference>
<evidence type="ECO:0000256" key="5">
    <source>
        <dbReference type="SAM" id="SignalP"/>
    </source>
</evidence>
<dbReference type="RefSeq" id="WP_343065261.1">
    <property type="nucleotide sequence ID" value="NZ_JACHZF010000003.1"/>
</dbReference>
<dbReference type="GO" id="GO:0005886">
    <property type="term" value="C:plasma membrane"/>
    <property type="evidence" value="ECO:0007669"/>
    <property type="project" value="UniProtKB-SubCell"/>
</dbReference>
<dbReference type="InterPro" id="IPR007329">
    <property type="entry name" value="FMN-bd"/>
</dbReference>
<accession>A0A7W5K0H9</accession>
<comment type="caution">
    <text evidence="7">The sequence shown here is derived from an EMBL/GenBank/DDBJ whole genome shotgun (WGS) entry which is preliminary data.</text>
</comment>
<name>A0A7W5K0H9_9GAMM</name>
<dbReference type="InterPro" id="IPR017896">
    <property type="entry name" value="4Fe4S_Fe-S-bd"/>
</dbReference>
<dbReference type="GO" id="GO:0010181">
    <property type="term" value="F:FMN binding"/>
    <property type="evidence" value="ECO:0007669"/>
    <property type="project" value="InterPro"/>
</dbReference>
<feature type="transmembrane region" description="Helical" evidence="4">
    <location>
        <begin position="488"/>
        <end position="508"/>
    </location>
</feature>
<dbReference type="Pfam" id="PF12801">
    <property type="entry name" value="Fer4_5"/>
    <property type="match status" value="2"/>
</dbReference>
<feature type="transmembrane region" description="Helical" evidence="4">
    <location>
        <begin position="449"/>
        <end position="476"/>
    </location>
</feature>
<comment type="subcellular location">
    <subcellularLocation>
        <location evidence="1">Cell membrane</location>
    </subcellularLocation>
</comment>
<keyword evidence="8" id="KW-1185">Reference proteome</keyword>
<evidence type="ECO:0000256" key="4">
    <source>
        <dbReference type="SAM" id="Phobius"/>
    </source>
</evidence>